<dbReference type="Pfam" id="PF00027">
    <property type="entry name" value="cNMP_binding"/>
    <property type="match status" value="1"/>
</dbReference>
<dbReference type="Gene3D" id="2.60.120.10">
    <property type="entry name" value="Jelly Rolls"/>
    <property type="match status" value="1"/>
</dbReference>
<evidence type="ECO:0000259" key="1">
    <source>
        <dbReference type="PROSITE" id="PS50042"/>
    </source>
</evidence>
<feature type="domain" description="Cyclic nucleotide-binding" evidence="1">
    <location>
        <begin position="15"/>
        <end position="120"/>
    </location>
</feature>
<dbReference type="InterPro" id="IPR000595">
    <property type="entry name" value="cNMP-bd_dom"/>
</dbReference>
<dbReference type="SUPFAM" id="SSF51206">
    <property type="entry name" value="cAMP-binding domain-like"/>
    <property type="match status" value="1"/>
</dbReference>
<dbReference type="InterPro" id="IPR018490">
    <property type="entry name" value="cNMP-bd_dom_sf"/>
</dbReference>
<evidence type="ECO:0000313" key="2">
    <source>
        <dbReference type="EMBL" id="OUR95807.1"/>
    </source>
</evidence>
<dbReference type="Proteomes" id="UP000196531">
    <property type="component" value="Unassembled WGS sequence"/>
</dbReference>
<reference evidence="3" key="1">
    <citation type="journal article" date="2017" name="Proc. Natl. Acad. Sci. U.S.A.">
        <title>Simulation of Deepwater Horizon oil plume reveals substrate specialization within a complex community of hydrocarbon-degraders.</title>
        <authorList>
            <person name="Hu P."/>
            <person name="Dubinsky E.A."/>
            <person name="Probst A.J."/>
            <person name="Wang J."/>
            <person name="Sieber C.M.K."/>
            <person name="Tom L.M."/>
            <person name="Gardinali P."/>
            <person name="Banfield J.F."/>
            <person name="Atlas R.M."/>
            <person name="Andersen G.L."/>
        </authorList>
    </citation>
    <scope>NUCLEOTIDE SEQUENCE [LARGE SCALE GENOMIC DNA]</scope>
</reference>
<protein>
    <recommendedName>
        <fullName evidence="1">Cyclic nucleotide-binding domain-containing protein</fullName>
    </recommendedName>
</protein>
<organism evidence="2 3">
    <name type="scientific">Halobacteriovorax marinus</name>
    <dbReference type="NCBI Taxonomy" id="97084"/>
    <lineage>
        <taxon>Bacteria</taxon>
        <taxon>Pseudomonadati</taxon>
        <taxon>Bdellovibrionota</taxon>
        <taxon>Bacteriovoracia</taxon>
        <taxon>Bacteriovoracales</taxon>
        <taxon>Halobacteriovoraceae</taxon>
        <taxon>Halobacteriovorax</taxon>
    </lineage>
</organism>
<dbReference type="InterPro" id="IPR014710">
    <property type="entry name" value="RmlC-like_jellyroll"/>
</dbReference>
<sequence length="193" mass="22315">MEIDSFEDLRKLTQVFTDLSDEQWSSFSKFCHRRVIKKGEYFLKHGDPCQLVAFISAGLVRTYYSDKEGRESIKRFSIEGDFIGPLTSLLLNIPSLINIQAIEDTVLYEFSYSHLTNLYGTDIKWESLGRQITERISIERELREYELLTLSAAERLTKIESKAPKWLPRVSKGFLASYLGISPISLSRLYRGK</sequence>
<dbReference type="SMART" id="SM00100">
    <property type="entry name" value="cNMP"/>
    <property type="match status" value="1"/>
</dbReference>
<proteinExistence type="predicted"/>
<dbReference type="PROSITE" id="PS50042">
    <property type="entry name" value="CNMP_BINDING_3"/>
    <property type="match status" value="1"/>
</dbReference>
<dbReference type="EMBL" id="MAAO01000007">
    <property type="protein sequence ID" value="OUR95807.1"/>
    <property type="molecule type" value="Genomic_DNA"/>
</dbReference>
<comment type="caution">
    <text evidence="2">The sequence shown here is derived from an EMBL/GenBank/DDBJ whole genome shotgun (WGS) entry which is preliminary data.</text>
</comment>
<accession>A0A1Y5F567</accession>
<name>A0A1Y5F567_9BACT</name>
<dbReference type="CDD" id="cd00038">
    <property type="entry name" value="CAP_ED"/>
    <property type="match status" value="1"/>
</dbReference>
<gene>
    <name evidence="2" type="ORF">A9Q84_15000</name>
</gene>
<evidence type="ECO:0000313" key="3">
    <source>
        <dbReference type="Proteomes" id="UP000196531"/>
    </source>
</evidence>
<dbReference type="AlphaFoldDB" id="A0A1Y5F567"/>